<dbReference type="PROSITE" id="PS50885">
    <property type="entry name" value="HAMP"/>
    <property type="match status" value="1"/>
</dbReference>
<name>A0A939P5V1_9ACTN</name>
<evidence type="ECO:0000256" key="3">
    <source>
        <dbReference type="ARBA" id="ARBA00012438"/>
    </source>
</evidence>
<evidence type="ECO:0000256" key="10">
    <source>
        <dbReference type="ARBA" id="ARBA00023136"/>
    </source>
</evidence>
<dbReference type="SUPFAM" id="SSF55874">
    <property type="entry name" value="ATPase domain of HSP90 chaperone/DNA topoisomerase II/histidine kinase"/>
    <property type="match status" value="1"/>
</dbReference>
<keyword evidence="6 12" id="KW-0812">Transmembrane</keyword>
<keyword evidence="10 12" id="KW-0472">Membrane</keyword>
<dbReference type="InterPro" id="IPR005467">
    <property type="entry name" value="His_kinase_dom"/>
</dbReference>
<dbReference type="CDD" id="cd00082">
    <property type="entry name" value="HisKA"/>
    <property type="match status" value="1"/>
</dbReference>
<feature type="domain" description="Histidine kinase" evidence="13">
    <location>
        <begin position="152"/>
        <end position="354"/>
    </location>
</feature>
<dbReference type="EMBL" id="JAGEOJ010000001">
    <property type="protein sequence ID" value="MBO2445768.1"/>
    <property type="molecule type" value="Genomic_DNA"/>
</dbReference>
<dbReference type="CDD" id="cd06225">
    <property type="entry name" value="HAMP"/>
    <property type="match status" value="1"/>
</dbReference>
<evidence type="ECO:0000256" key="11">
    <source>
        <dbReference type="SAM" id="MobiDB-lite"/>
    </source>
</evidence>
<dbReference type="EC" id="2.7.13.3" evidence="3"/>
<dbReference type="Proteomes" id="UP000669179">
    <property type="component" value="Unassembled WGS sequence"/>
</dbReference>
<dbReference type="InterPro" id="IPR036890">
    <property type="entry name" value="HATPase_C_sf"/>
</dbReference>
<dbReference type="Gene3D" id="3.30.565.10">
    <property type="entry name" value="Histidine kinase-like ATPase, C-terminal domain"/>
    <property type="match status" value="1"/>
</dbReference>
<gene>
    <name evidence="15" type="ORF">J4573_01570</name>
</gene>
<dbReference type="InterPro" id="IPR003594">
    <property type="entry name" value="HATPase_dom"/>
</dbReference>
<feature type="domain" description="HAMP" evidence="14">
    <location>
        <begin position="91"/>
        <end position="144"/>
    </location>
</feature>
<comment type="caution">
    <text evidence="15">The sequence shown here is derived from an EMBL/GenBank/DDBJ whole genome shotgun (WGS) entry which is preliminary data.</text>
</comment>
<dbReference type="AlphaFoldDB" id="A0A939P5V1"/>
<feature type="transmembrane region" description="Helical" evidence="12">
    <location>
        <begin position="67"/>
        <end position="90"/>
    </location>
</feature>
<dbReference type="Pfam" id="PF00672">
    <property type="entry name" value="HAMP"/>
    <property type="match status" value="1"/>
</dbReference>
<comment type="catalytic activity">
    <reaction evidence="1">
        <text>ATP + protein L-histidine = ADP + protein N-phospho-L-histidine.</text>
        <dbReference type="EC" id="2.7.13.3"/>
    </reaction>
</comment>
<keyword evidence="16" id="KW-1185">Reference proteome</keyword>
<evidence type="ECO:0000256" key="7">
    <source>
        <dbReference type="ARBA" id="ARBA00022777"/>
    </source>
</evidence>
<dbReference type="InterPro" id="IPR003660">
    <property type="entry name" value="HAMP_dom"/>
</dbReference>
<dbReference type="SUPFAM" id="SSF47384">
    <property type="entry name" value="Homodimeric domain of signal transducing histidine kinase"/>
    <property type="match status" value="1"/>
</dbReference>
<evidence type="ECO:0000256" key="2">
    <source>
        <dbReference type="ARBA" id="ARBA00004236"/>
    </source>
</evidence>
<dbReference type="PRINTS" id="PR00344">
    <property type="entry name" value="BCTRLSENSOR"/>
</dbReference>
<dbReference type="PROSITE" id="PS50109">
    <property type="entry name" value="HIS_KIN"/>
    <property type="match status" value="1"/>
</dbReference>
<evidence type="ECO:0000256" key="8">
    <source>
        <dbReference type="ARBA" id="ARBA00022989"/>
    </source>
</evidence>
<reference evidence="15" key="1">
    <citation type="submission" date="2021-03" db="EMBL/GenBank/DDBJ databases">
        <authorList>
            <person name="Kanchanasin P."/>
            <person name="Saeng-In P."/>
            <person name="Phongsopitanun W."/>
            <person name="Yuki M."/>
            <person name="Kudo T."/>
            <person name="Ohkuma M."/>
            <person name="Tanasupawat S."/>
        </authorList>
    </citation>
    <scope>NUCLEOTIDE SEQUENCE</scope>
    <source>
        <strain evidence="15">GKU 128</strain>
    </source>
</reference>
<evidence type="ECO:0000256" key="4">
    <source>
        <dbReference type="ARBA" id="ARBA00022553"/>
    </source>
</evidence>
<dbReference type="Pfam" id="PF02518">
    <property type="entry name" value="HATPase_c"/>
    <property type="match status" value="1"/>
</dbReference>
<feature type="region of interest" description="Disordered" evidence="11">
    <location>
        <begin position="356"/>
        <end position="389"/>
    </location>
</feature>
<dbReference type="GO" id="GO:0000155">
    <property type="term" value="F:phosphorelay sensor kinase activity"/>
    <property type="evidence" value="ECO:0007669"/>
    <property type="project" value="InterPro"/>
</dbReference>
<keyword evidence="5" id="KW-0808">Transferase</keyword>
<evidence type="ECO:0000256" key="6">
    <source>
        <dbReference type="ARBA" id="ARBA00022692"/>
    </source>
</evidence>
<dbReference type="InterPro" id="IPR050428">
    <property type="entry name" value="TCS_sensor_his_kinase"/>
</dbReference>
<dbReference type="InterPro" id="IPR036097">
    <property type="entry name" value="HisK_dim/P_sf"/>
</dbReference>
<keyword evidence="9" id="KW-0902">Two-component regulatory system</keyword>
<dbReference type="SMART" id="SM00388">
    <property type="entry name" value="HisKA"/>
    <property type="match status" value="1"/>
</dbReference>
<dbReference type="PANTHER" id="PTHR45436:SF5">
    <property type="entry name" value="SENSOR HISTIDINE KINASE TRCS"/>
    <property type="match status" value="1"/>
</dbReference>
<evidence type="ECO:0000313" key="15">
    <source>
        <dbReference type="EMBL" id="MBO2445768.1"/>
    </source>
</evidence>
<dbReference type="SMART" id="SM00304">
    <property type="entry name" value="HAMP"/>
    <property type="match status" value="1"/>
</dbReference>
<keyword evidence="8 12" id="KW-1133">Transmembrane helix</keyword>
<sequence>MRRELGTRLPSAISTTAAMPLNSTVDFRRAVPAQQMDANGVAQLQKGKTITIARLANVTQDTALQQLMIVSLIALAVFAVLSVVLAWWMAGRVLRPVHTITATARKLSGENLSERIDLKAPPGELKDLADTFDGMLDRLESLVSAQQRFVANAAHELRTPLAVQRAALEIGLADPSPERVARVRSKLLNVADRSERLIEGLLLLSTSDQGLDRTELVELDEVVERVASEHEPEADARDITIDTRTEPVRVDGDPVLLGHLVRNLLENALRYNVPGGRIDVRLDRAGLTVSNTGTEVPDEVVPHLFEPFRRLNARRHKRGEGTGLGLSIVTSIAHAHGWEATAAANPGGGLTVSVAPRPRSLTKEPRGGVGWEKVTLDGRAAEQEPALAR</sequence>
<dbReference type="GO" id="GO:0005886">
    <property type="term" value="C:plasma membrane"/>
    <property type="evidence" value="ECO:0007669"/>
    <property type="project" value="UniProtKB-SubCell"/>
</dbReference>
<dbReference type="SUPFAM" id="SSF158472">
    <property type="entry name" value="HAMP domain-like"/>
    <property type="match status" value="1"/>
</dbReference>
<keyword evidence="4" id="KW-0597">Phosphoprotein</keyword>
<organism evidence="15 16">
    <name type="scientific">Actinomadura barringtoniae</name>
    <dbReference type="NCBI Taxonomy" id="1427535"/>
    <lineage>
        <taxon>Bacteria</taxon>
        <taxon>Bacillati</taxon>
        <taxon>Actinomycetota</taxon>
        <taxon>Actinomycetes</taxon>
        <taxon>Streptosporangiales</taxon>
        <taxon>Thermomonosporaceae</taxon>
        <taxon>Actinomadura</taxon>
    </lineage>
</organism>
<dbReference type="PANTHER" id="PTHR45436">
    <property type="entry name" value="SENSOR HISTIDINE KINASE YKOH"/>
    <property type="match status" value="1"/>
</dbReference>
<protein>
    <recommendedName>
        <fullName evidence="3">histidine kinase</fullName>
        <ecNumber evidence="3">2.7.13.3</ecNumber>
    </recommendedName>
</protein>
<evidence type="ECO:0000256" key="5">
    <source>
        <dbReference type="ARBA" id="ARBA00022679"/>
    </source>
</evidence>
<evidence type="ECO:0000256" key="12">
    <source>
        <dbReference type="SAM" id="Phobius"/>
    </source>
</evidence>
<evidence type="ECO:0000259" key="14">
    <source>
        <dbReference type="PROSITE" id="PS50885"/>
    </source>
</evidence>
<dbReference type="Gene3D" id="1.10.287.130">
    <property type="match status" value="1"/>
</dbReference>
<evidence type="ECO:0000313" key="16">
    <source>
        <dbReference type="Proteomes" id="UP000669179"/>
    </source>
</evidence>
<evidence type="ECO:0000259" key="13">
    <source>
        <dbReference type="PROSITE" id="PS50109"/>
    </source>
</evidence>
<dbReference type="InterPro" id="IPR003661">
    <property type="entry name" value="HisK_dim/P_dom"/>
</dbReference>
<dbReference type="SMART" id="SM00387">
    <property type="entry name" value="HATPase_c"/>
    <property type="match status" value="1"/>
</dbReference>
<comment type="subcellular location">
    <subcellularLocation>
        <location evidence="2">Cell membrane</location>
    </subcellularLocation>
</comment>
<dbReference type="InterPro" id="IPR004358">
    <property type="entry name" value="Sig_transdc_His_kin-like_C"/>
</dbReference>
<evidence type="ECO:0000256" key="1">
    <source>
        <dbReference type="ARBA" id="ARBA00000085"/>
    </source>
</evidence>
<proteinExistence type="predicted"/>
<accession>A0A939P5V1</accession>
<dbReference type="Pfam" id="PF00512">
    <property type="entry name" value="HisKA"/>
    <property type="match status" value="1"/>
</dbReference>
<keyword evidence="7" id="KW-0418">Kinase</keyword>
<evidence type="ECO:0000256" key="9">
    <source>
        <dbReference type="ARBA" id="ARBA00023012"/>
    </source>
</evidence>
<dbReference type="Gene3D" id="6.10.340.10">
    <property type="match status" value="1"/>
</dbReference>